<dbReference type="SUPFAM" id="SSF50978">
    <property type="entry name" value="WD40 repeat-like"/>
    <property type="match status" value="1"/>
</dbReference>
<dbReference type="PROSITE" id="PS50082">
    <property type="entry name" value="WD_REPEATS_2"/>
    <property type="match status" value="5"/>
</dbReference>
<dbReference type="SMART" id="SM00320">
    <property type="entry name" value="WD40"/>
    <property type="match status" value="7"/>
</dbReference>
<feature type="repeat" description="WD" evidence="3">
    <location>
        <begin position="247"/>
        <end position="286"/>
    </location>
</feature>
<dbReference type="Proteomes" id="UP000316759">
    <property type="component" value="Unassembled WGS sequence"/>
</dbReference>
<gene>
    <name evidence="5" type="ORF">FGIG_05780</name>
</gene>
<dbReference type="GO" id="GO:0043130">
    <property type="term" value="F:ubiquitin binding"/>
    <property type="evidence" value="ECO:0007669"/>
    <property type="project" value="TreeGrafter"/>
</dbReference>
<dbReference type="PRINTS" id="PR00320">
    <property type="entry name" value="GPROTEINBRPT"/>
</dbReference>
<keyword evidence="1 3" id="KW-0853">WD repeat</keyword>
<dbReference type="InterPro" id="IPR036322">
    <property type="entry name" value="WD40_repeat_dom_sf"/>
</dbReference>
<reference evidence="5 6" key="1">
    <citation type="submission" date="2019-04" db="EMBL/GenBank/DDBJ databases">
        <title>Annotation for the trematode Fasciola gigantica.</title>
        <authorList>
            <person name="Choi Y.-J."/>
        </authorList>
    </citation>
    <scope>NUCLEOTIDE SEQUENCE [LARGE SCALE GENOMIC DNA]</scope>
    <source>
        <strain evidence="5">Uganda_cow_1</strain>
    </source>
</reference>
<dbReference type="SUPFAM" id="SSF81383">
    <property type="entry name" value="F-box domain"/>
    <property type="match status" value="1"/>
</dbReference>
<feature type="domain" description="F-box" evidence="4">
    <location>
        <begin position="125"/>
        <end position="171"/>
    </location>
</feature>
<dbReference type="STRING" id="46835.A0A504YLD4"/>
<dbReference type="PANTHER" id="PTHR19849">
    <property type="entry name" value="PHOSPHOLIPASE A-2-ACTIVATING PROTEIN"/>
    <property type="match status" value="1"/>
</dbReference>
<protein>
    <submittedName>
        <fullName evidence="5">F-box/WD repeat-containing protein pof1</fullName>
    </submittedName>
</protein>
<dbReference type="PROSITE" id="PS50181">
    <property type="entry name" value="FBOX"/>
    <property type="match status" value="1"/>
</dbReference>
<evidence type="ECO:0000256" key="3">
    <source>
        <dbReference type="PROSITE-ProRule" id="PRU00221"/>
    </source>
</evidence>
<dbReference type="CDD" id="cd00200">
    <property type="entry name" value="WD40"/>
    <property type="match status" value="1"/>
</dbReference>
<name>A0A504YLD4_FASGI</name>
<dbReference type="SMART" id="SM00256">
    <property type="entry name" value="FBOX"/>
    <property type="match status" value="1"/>
</dbReference>
<dbReference type="Gene3D" id="2.130.10.10">
    <property type="entry name" value="YVTN repeat-like/Quinoprotein amine dehydrogenase"/>
    <property type="match status" value="3"/>
</dbReference>
<feature type="repeat" description="WD" evidence="3">
    <location>
        <begin position="604"/>
        <end position="638"/>
    </location>
</feature>
<dbReference type="InterPro" id="IPR036047">
    <property type="entry name" value="F-box-like_dom_sf"/>
</dbReference>
<dbReference type="GO" id="GO:0043161">
    <property type="term" value="P:proteasome-mediated ubiquitin-dependent protein catabolic process"/>
    <property type="evidence" value="ECO:0007669"/>
    <property type="project" value="TreeGrafter"/>
</dbReference>
<dbReference type="EMBL" id="SUNJ01008465">
    <property type="protein sequence ID" value="TPP61211.1"/>
    <property type="molecule type" value="Genomic_DNA"/>
</dbReference>
<dbReference type="GO" id="GO:0005634">
    <property type="term" value="C:nucleus"/>
    <property type="evidence" value="ECO:0007669"/>
    <property type="project" value="TreeGrafter"/>
</dbReference>
<dbReference type="PANTHER" id="PTHR19849:SF1">
    <property type="entry name" value="F-BOX_WD REPEAT-CONTAINING PROTEIN 7"/>
    <property type="match status" value="1"/>
</dbReference>
<evidence type="ECO:0000259" key="4">
    <source>
        <dbReference type="PROSITE" id="PS50181"/>
    </source>
</evidence>
<dbReference type="OrthoDB" id="19711at2759"/>
<dbReference type="InterPro" id="IPR019775">
    <property type="entry name" value="WD40_repeat_CS"/>
</dbReference>
<dbReference type="AlphaFoldDB" id="A0A504YLD4"/>
<dbReference type="Pfam" id="PF12937">
    <property type="entry name" value="F-box-like"/>
    <property type="match status" value="1"/>
</dbReference>
<dbReference type="GO" id="GO:0005737">
    <property type="term" value="C:cytoplasm"/>
    <property type="evidence" value="ECO:0007669"/>
    <property type="project" value="TreeGrafter"/>
</dbReference>
<dbReference type="InterPro" id="IPR001810">
    <property type="entry name" value="F-box_dom"/>
</dbReference>
<dbReference type="GO" id="GO:0010992">
    <property type="term" value="P:ubiquitin recycling"/>
    <property type="evidence" value="ECO:0007669"/>
    <property type="project" value="TreeGrafter"/>
</dbReference>
<feature type="repeat" description="WD" evidence="3">
    <location>
        <begin position="357"/>
        <end position="384"/>
    </location>
</feature>
<keyword evidence="6" id="KW-1185">Reference proteome</keyword>
<dbReference type="Gene3D" id="1.20.1280.50">
    <property type="match status" value="1"/>
</dbReference>
<organism evidence="5 6">
    <name type="scientific">Fasciola gigantica</name>
    <name type="common">Giant liver fluke</name>
    <dbReference type="NCBI Taxonomy" id="46835"/>
    <lineage>
        <taxon>Eukaryota</taxon>
        <taxon>Metazoa</taxon>
        <taxon>Spiralia</taxon>
        <taxon>Lophotrochozoa</taxon>
        <taxon>Platyhelminthes</taxon>
        <taxon>Trematoda</taxon>
        <taxon>Digenea</taxon>
        <taxon>Plagiorchiida</taxon>
        <taxon>Echinostomata</taxon>
        <taxon>Echinostomatoidea</taxon>
        <taxon>Fasciolidae</taxon>
        <taxon>Fasciola</taxon>
    </lineage>
</organism>
<dbReference type="InterPro" id="IPR001680">
    <property type="entry name" value="WD40_rpt"/>
</dbReference>
<evidence type="ECO:0000313" key="5">
    <source>
        <dbReference type="EMBL" id="TPP61211.1"/>
    </source>
</evidence>
<accession>A0A504YLD4</accession>
<sequence length="638" mass="71687">MPTFYHCFISLFRQCFFFVCTCANLFAVSFEYILSTTTRVMKALTLPSVSHSHHRIGSLLSSRFVMNMEPEHLLQLIKDLSELLNNQQKENLLEHLTTHMHLGHLESLRLTSRLHSTCIPFGDCYDFVSWLPPELVARIFSYLPWDSLVACSLVNRSWFRAARNPELYRRLCQLPEWGSPTLDRGPQSLSVLSRTMDTIESTDQIVSSSSFVSSTMDHKTIDWFGIFKIRSRLRRNWLLGKHRTRRFTGHSEAIYCVACDAHRIVSGSADATIRVWNVRTNATWSVQTLRGHSDAVRCLQLLPLASASASPLLVSSSSASSPQSSSSCSPSSTCPSPSNFFDCRTTLSPTVIDDKQPPEALLISGSSDTTVKLWRLSSNTDWSRIACVRTLQGHTDTVRCLQADHEKVISGSYDCTLRLWDLNTNQLGQVFRGHSAGVVCLVYDNRLLYSGSLDNTVRVWNLSSAECLYILYRSVPCLNAQHFWLTPVSSLHLDPVRNRLLIAHHDGLILSWLVPPDSFDHLRASPYPNPIATTLDRRTDVSTRSTSREPVGIHLTDRFATIDDPATGSVLRCIVGDAWHIVSGSDNKTLKVWRTDNDQLINVLHGHDDGVTCVVITPTRVVSGSYDKSIILYDFDIA</sequence>
<dbReference type="InterPro" id="IPR020472">
    <property type="entry name" value="WD40_PAC1"/>
</dbReference>
<dbReference type="PROSITE" id="PS00678">
    <property type="entry name" value="WD_REPEATS_1"/>
    <property type="match status" value="3"/>
</dbReference>
<evidence type="ECO:0000256" key="1">
    <source>
        <dbReference type="ARBA" id="ARBA00022574"/>
    </source>
</evidence>
<dbReference type="InterPro" id="IPR015943">
    <property type="entry name" value="WD40/YVTN_repeat-like_dom_sf"/>
</dbReference>
<dbReference type="PROSITE" id="PS50294">
    <property type="entry name" value="WD_REPEATS_REGION"/>
    <property type="match status" value="4"/>
</dbReference>
<feature type="repeat" description="WD" evidence="3">
    <location>
        <begin position="431"/>
        <end position="470"/>
    </location>
</feature>
<proteinExistence type="predicted"/>
<evidence type="ECO:0000313" key="6">
    <source>
        <dbReference type="Proteomes" id="UP000316759"/>
    </source>
</evidence>
<feature type="repeat" description="WD" evidence="3">
    <location>
        <begin position="391"/>
        <end position="430"/>
    </location>
</feature>
<dbReference type="Pfam" id="PF00400">
    <property type="entry name" value="WD40"/>
    <property type="match status" value="4"/>
</dbReference>
<comment type="caution">
    <text evidence="5">The sequence shown here is derived from an EMBL/GenBank/DDBJ whole genome shotgun (WGS) entry which is preliminary data.</text>
</comment>
<evidence type="ECO:0000256" key="2">
    <source>
        <dbReference type="ARBA" id="ARBA00022737"/>
    </source>
</evidence>
<keyword evidence="2" id="KW-0677">Repeat</keyword>